<keyword evidence="1" id="KW-0812">Transmembrane</keyword>
<organism evidence="3 4">
    <name type="scientific">Cellulomonas biazotea</name>
    <dbReference type="NCBI Taxonomy" id="1709"/>
    <lineage>
        <taxon>Bacteria</taxon>
        <taxon>Bacillati</taxon>
        <taxon>Actinomycetota</taxon>
        <taxon>Actinomycetes</taxon>
        <taxon>Micrococcales</taxon>
        <taxon>Cellulomonadaceae</taxon>
        <taxon>Cellulomonas</taxon>
    </lineage>
</organism>
<protein>
    <recommendedName>
        <fullName evidence="2">Potassium channel domain-containing protein</fullName>
    </recommendedName>
</protein>
<keyword evidence="1" id="KW-0472">Membrane</keyword>
<keyword evidence="1" id="KW-1133">Transmembrane helix</keyword>
<feature type="transmembrane region" description="Helical" evidence="1">
    <location>
        <begin position="66"/>
        <end position="87"/>
    </location>
</feature>
<dbReference type="Pfam" id="PF07885">
    <property type="entry name" value="Ion_trans_2"/>
    <property type="match status" value="1"/>
</dbReference>
<proteinExistence type="predicted"/>
<feature type="transmembrane region" description="Helical" evidence="1">
    <location>
        <begin position="99"/>
        <end position="117"/>
    </location>
</feature>
<name>A0A402DRG9_9CELL</name>
<reference evidence="3 4" key="1">
    <citation type="submission" date="2019-01" db="EMBL/GenBank/DDBJ databases">
        <title>Draft genome sequence of Cellulomonas takizawaensis strain TKZ-21.</title>
        <authorList>
            <person name="Yamamura H."/>
            <person name="Hayashi T."/>
            <person name="Hamada M."/>
            <person name="Serisawa Y."/>
            <person name="Matsuyama K."/>
            <person name="Nakagawa Y."/>
            <person name="Otoguro M."/>
            <person name="Yanagida F."/>
            <person name="Hayakawa M."/>
        </authorList>
    </citation>
    <scope>NUCLEOTIDE SEQUENCE [LARGE SCALE GENOMIC DNA]</scope>
    <source>
        <strain evidence="3 4">NBRC12680</strain>
    </source>
</reference>
<accession>A0A402DRG9</accession>
<keyword evidence="4" id="KW-1185">Reference proteome</keyword>
<evidence type="ECO:0000259" key="2">
    <source>
        <dbReference type="Pfam" id="PF07885"/>
    </source>
</evidence>
<feature type="transmembrane region" description="Helical" evidence="1">
    <location>
        <begin position="161"/>
        <end position="182"/>
    </location>
</feature>
<dbReference type="AlphaFoldDB" id="A0A402DRG9"/>
<comment type="caution">
    <text evidence="3">The sequence shown here is derived from an EMBL/GenBank/DDBJ whole genome shotgun (WGS) entry which is preliminary data.</text>
</comment>
<dbReference type="Proteomes" id="UP000289954">
    <property type="component" value="Unassembled WGS sequence"/>
</dbReference>
<feature type="domain" description="Potassium channel" evidence="2">
    <location>
        <begin position="106"/>
        <end position="184"/>
    </location>
</feature>
<dbReference type="EMBL" id="BIMR01000127">
    <property type="protein sequence ID" value="GCE76733.1"/>
    <property type="molecule type" value="Genomic_DNA"/>
</dbReference>
<dbReference type="InterPro" id="IPR013099">
    <property type="entry name" value="K_chnl_dom"/>
</dbReference>
<dbReference type="Gene3D" id="1.10.287.70">
    <property type="match status" value="1"/>
</dbReference>
<evidence type="ECO:0000256" key="1">
    <source>
        <dbReference type="SAM" id="Phobius"/>
    </source>
</evidence>
<gene>
    <name evidence="3" type="ORF">CBZ_17890</name>
</gene>
<dbReference type="SUPFAM" id="SSF81324">
    <property type="entry name" value="Voltage-gated potassium channels"/>
    <property type="match status" value="1"/>
</dbReference>
<sequence length="196" mass="20404">MTGEPGTTGVPDVPGQAHAAGVSAGHHPGRRVAVVVGVRAAGTVVVLLVLYYVLPLDLLTEVPLPVILTVALTALAVVTGLQVRSIVQATYPALRAVEALAVTAPLFLLLFAAVYEVMSAHDPGAFGEPALSRTDALYFTVTVFATVGFGDITARSEPARVLVTVQMMLDLVVLGLGIRLFVGAVERGRRRAGQIT</sequence>
<evidence type="ECO:0000313" key="3">
    <source>
        <dbReference type="EMBL" id="GCE76733.1"/>
    </source>
</evidence>
<feature type="transmembrane region" description="Helical" evidence="1">
    <location>
        <begin position="32"/>
        <end position="54"/>
    </location>
</feature>
<evidence type="ECO:0000313" key="4">
    <source>
        <dbReference type="Proteomes" id="UP000289954"/>
    </source>
</evidence>